<dbReference type="STRING" id="71717.A0A4Y7SI03"/>
<dbReference type="OrthoDB" id="3253621at2759"/>
<protein>
    <recommendedName>
        <fullName evidence="3">Fe2OG dioxygenase domain-containing protein</fullName>
    </recommendedName>
</protein>
<reference evidence="1 2" key="1">
    <citation type="journal article" date="2019" name="Nat. Ecol. Evol.">
        <title>Megaphylogeny resolves global patterns of mushroom evolution.</title>
        <authorList>
            <person name="Varga T."/>
            <person name="Krizsan K."/>
            <person name="Foldi C."/>
            <person name="Dima B."/>
            <person name="Sanchez-Garcia M."/>
            <person name="Sanchez-Ramirez S."/>
            <person name="Szollosi G.J."/>
            <person name="Szarkandi J.G."/>
            <person name="Papp V."/>
            <person name="Albert L."/>
            <person name="Andreopoulos W."/>
            <person name="Angelini C."/>
            <person name="Antonin V."/>
            <person name="Barry K.W."/>
            <person name="Bougher N.L."/>
            <person name="Buchanan P."/>
            <person name="Buyck B."/>
            <person name="Bense V."/>
            <person name="Catcheside P."/>
            <person name="Chovatia M."/>
            <person name="Cooper J."/>
            <person name="Damon W."/>
            <person name="Desjardin D."/>
            <person name="Finy P."/>
            <person name="Geml J."/>
            <person name="Haridas S."/>
            <person name="Hughes K."/>
            <person name="Justo A."/>
            <person name="Karasinski D."/>
            <person name="Kautmanova I."/>
            <person name="Kiss B."/>
            <person name="Kocsube S."/>
            <person name="Kotiranta H."/>
            <person name="LaButti K.M."/>
            <person name="Lechner B.E."/>
            <person name="Liimatainen K."/>
            <person name="Lipzen A."/>
            <person name="Lukacs Z."/>
            <person name="Mihaltcheva S."/>
            <person name="Morgado L.N."/>
            <person name="Niskanen T."/>
            <person name="Noordeloos M.E."/>
            <person name="Ohm R.A."/>
            <person name="Ortiz-Santana B."/>
            <person name="Ovrebo C."/>
            <person name="Racz N."/>
            <person name="Riley R."/>
            <person name="Savchenko A."/>
            <person name="Shiryaev A."/>
            <person name="Soop K."/>
            <person name="Spirin V."/>
            <person name="Szebenyi C."/>
            <person name="Tomsovsky M."/>
            <person name="Tulloss R.E."/>
            <person name="Uehling J."/>
            <person name="Grigoriev I.V."/>
            <person name="Vagvolgyi C."/>
            <person name="Papp T."/>
            <person name="Martin F.M."/>
            <person name="Miettinen O."/>
            <person name="Hibbett D.S."/>
            <person name="Nagy L.G."/>
        </authorList>
    </citation>
    <scope>NUCLEOTIDE SEQUENCE [LARGE SCALE GENOMIC DNA]</scope>
    <source>
        <strain evidence="1 2">FP101781</strain>
    </source>
</reference>
<accession>A0A4Y7SI03</accession>
<dbReference type="Proteomes" id="UP000298030">
    <property type="component" value="Unassembled WGS sequence"/>
</dbReference>
<keyword evidence="2" id="KW-1185">Reference proteome</keyword>
<dbReference type="EMBL" id="QPFP01000108">
    <property type="protein sequence ID" value="TEB21520.1"/>
    <property type="molecule type" value="Genomic_DNA"/>
</dbReference>
<evidence type="ECO:0008006" key="3">
    <source>
        <dbReference type="Google" id="ProtNLM"/>
    </source>
</evidence>
<sequence length="165" mass="18326">MPHLRPNWEWSVFSAAAFNFGPRVIAYPHRDCMNLAYGLCAIHAFGRYDHTKGGHLVLKEAKLIIQFPPGALILVPSATITHGNTPIQEGEVRSSFTQYSAGAMFRYVDSGFKTQEVLRLTDPAGFEKMAHAKADRWKLGLELLSTVDEILDRAGVGREEGEVPE</sequence>
<name>A0A4Y7SI03_COPMI</name>
<dbReference type="AlphaFoldDB" id="A0A4Y7SI03"/>
<comment type="caution">
    <text evidence="1">The sequence shown here is derived from an EMBL/GenBank/DDBJ whole genome shotgun (WGS) entry which is preliminary data.</text>
</comment>
<organism evidence="1 2">
    <name type="scientific">Coprinellus micaceus</name>
    <name type="common">Glistening ink-cap mushroom</name>
    <name type="synonym">Coprinus micaceus</name>
    <dbReference type="NCBI Taxonomy" id="71717"/>
    <lineage>
        <taxon>Eukaryota</taxon>
        <taxon>Fungi</taxon>
        <taxon>Dikarya</taxon>
        <taxon>Basidiomycota</taxon>
        <taxon>Agaricomycotina</taxon>
        <taxon>Agaricomycetes</taxon>
        <taxon>Agaricomycetidae</taxon>
        <taxon>Agaricales</taxon>
        <taxon>Agaricineae</taxon>
        <taxon>Psathyrellaceae</taxon>
        <taxon>Coprinellus</taxon>
    </lineage>
</organism>
<proteinExistence type="predicted"/>
<evidence type="ECO:0000313" key="1">
    <source>
        <dbReference type="EMBL" id="TEB21520.1"/>
    </source>
</evidence>
<gene>
    <name evidence="1" type="ORF">FA13DRAFT_1642626</name>
</gene>
<dbReference type="Gene3D" id="3.60.130.30">
    <property type="match status" value="1"/>
</dbReference>
<evidence type="ECO:0000313" key="2">
    <source>
        <dbReference type="Proteomes" id="UP000298030"/>
    </source>
</evidence>